<keyword evidence="5" id="KW-0131">Cell cycle</keyword>
<dbReference type="Proteomes" id="UP000186804">
    <property type="component" value="Unassembled WGS sequence"/>
</dbReference>
<sequence>MYTGSYYAFNIPSKDSEALTTENTLKVSVISNLTYISEDGKSVTLLNILEKYRSEILDNILKITALEFGKSDEVPHYINNIQQICLQWPSIATSQEKIQVARFLNDYIHLSIEQIRSVLDKGYNDQTFQSILNLSHFVLFCSYITVIHYCDELELSLKLYTSNDDIIIKKKKKKKNKLKEIISDSDNSSDGDSVNHMTSSRNNILSLPSVMLTLFRSISDLTSITIDKLSNIPNTLSKNSIVFLEWICITSIRVIQCFGIIKMKDIAKKVIKDHSNLHINTWINISKVMLQIGINNLPEYDTTDGHEKSNQNLDQLIVYEIIVNSIKYGGITKLSSISNYSNLDKYSTLKEFSTILSTVLSLTENQRVSNFMKYILDVLYEEFRQIEPNQSIFDEDVMNSIYQLFESLSINQYYIFIENLTRIRKFLDIFPLYKLRCNCIIWITNSIIGIHSDSFKKIDRQIYLEMLDTIMERIYDVNQHCRSKSLQCLMKLVILDILPYSLFLPLLRHTEGRLLDESSYVRNSAFRLIRVIANKATLCYYQIPLNEDNISSSLEKIEKKIQNSQKETTSNLNSVIMTFLKGSSSTNDDEEKCTQENRHDDITQLELTKVLLTDAKEVSIILEKTLYFNSFEALKSKNSSDVVSAILWICDAVTLNINKGLKLLPFALNCIWRKNSPQIFNATIQGFLSASFKIVNIKTNFNNVDGQINDILTDQNDLDNSTGENFMINSDFFVPELNSKTVNRLISISLNFNKTDFTNIGLIFQSLVFGNHFSDSVQYTIIKKYSQSINMESLKKLLIIQISQISNYLHENSDFEANSFDKKTYSKNINYIIVIMELYILIIEAEVKLGTKINNEIYTINYFSHKETQILYNLLCISSKIRQYSIIRYIAKCFSFLSPVAKMESKIFNKFIDITIDNMSQFGLSGLFIDIIDAIYNVFGNPIRLSLSSDFEKLSNSDHQYICTPDMILFSLIKYIVTLFYNNSSQSDSFIFSVALLSNIILIISHIALRHGNYIEALYSFWKSLYSLEGKYLKRSSNMFKDGKSIEDANSSLYGNITKEEELLDFIYNLLENKLLGCGNILSYFIPIINIAIRDPSILLLKQDNSNNLEQACWQLEYLRNCGLISICKLSALSSKIYTSRDVMYERTNSTIYPSSITSLSQISNIQIIFSYLVNHTIEMSNIKDLNELSHNNVNKLILDYQANLQPDNPLLSTKYRTSTQINMVLCTADLLVRHPNITEPWIDFQFSLLSDISFNDKSFDLIRYNVLCIINYLVNLGLLKPKEILIWNYLRCVSDANQNIKDIAISFFEELARDITNSAIWTNITCILNKLAIQYSNCEGESLQNNTMDQLHYLLHFISNKEQVCSILLPKIFQRLSKHSDPKVIQFYVEILNLMKIQTKPKCIKKIRDSWGIISYHIEEYPLLREYFISLVSKGTNEITEGDSTNNNIYQEIKQLLSGIKLTKIELESIEFGHKLNKVKKLNNFISNQSLKKKKSKPMKIQDGDESDLSFTQDSLVEDKENIESDHSEVKRSRNTNFIHRNLKIGQSISKSTKKRLRKIHG</sequence>
<dbReference type="RefSeq" id="XP_067068610.1">
    <property type="nucleotide sequence ID" value="XM_067213013.1"/>
</dbReference>
<dbReference type="VEuPathDB" id="CryptoDB:cand_027850"/>
<keyword evidence="8" id="KW-1185">Reference proteome</keyword>
<protein>
    <recommendedName>
        <fullName evidence="6">Condensin complex subunit 1 C-terminal domain-containing protein</fullName>
    </recommendedName>
</protein>
<name>A0A1J4MUN6_9CRYT</name>
<dbReference type="GeneID" id="92366969"/>
<dbReference type="GO" id="GO:0010032">
    <property type="term" value="P:meiotic chromosome condensation"/>
    <property type="evidence" value="ECO:0007669"/>
    <property type="project" value="TreeGrafter"/>
</dbReference>
<dbReference type="InterPro" id="IPR026971">
    <property type="entry name" value="CND1/NCAPD3"/>
</dbReference>
<evidence type="ECO:0000313" key="7">
    <source>
        <dbReference type="EMBL" id="OII76764.1"/>
    </source>
</evidence>
<keyword evidence="2" id="KW-0132">Cell division</keyword>
<evidence type="ECO:0000256" key="3">
    <source>
        <dbReference type="ARBA" id="ARBA00022776"/>
    </source>
</evidence>
<comment type="caution">
    <text evidence="7">The sequence shown here is derived from an EMBL/GenBank/DDBJ whole genome shotgun (WGS) entry which is preliminary data.</text>
</comment>
<dbReference type="GO" id="GO:0000796">
    <property type="term" value="C:condensin complex"/>
    <property type="evidence" value="ECO:0007669"/>
    <property type="project" value="TreeGrafter"/>
</dbReference>
<evidence type="ECO:0000256" key="2">
    <source>
        <dbReference type="ARBA" id="ARBA00022618"/>
    </source>
</evidence>
<feature type="domain" description="Condensin complex subunit 1 C-terminal" evidence="6">
    <location>
        <begin position="1230"/>
        <end position="1387"/>
    </location>
</feature>
<dbReference type="EMBL" id="LRBS01000052">
    <property type="protein sequence ID" value="OII76764.1"/>
    <property type="molecule type" value="Genomic_DNA"/>
</dbReference>
<keyword evidence="4" id="KW-0539">Nucleus</keyword>
<gene>
    <name evidence="7" type="ORF">cand_027850</name>
</gene>
<dbReference type="GO" id="GO:0051301">
    <property type="term" value="P:cell division"/>
    <property type="evidence" value="ECO:0007669"/>
    <property type="project" value="UniProtKB-KW"/>
</dbReference>
<dbReference type="OrthoDB" id="436262at2759"/>
<dbReference type="PANTHER" id="PTHR14222">
    <property type="entry name" value="CONDENSIN"/>
    <property type="match status" value="1"/>
</dbReference>
<comment type="subcellular location">
    <subcellularLocation>
        <location evidence="1">Nucleus</location>
    </subcellularLocation>
</comment>
<keyword evidence="3" id="KW-0498">Mitosis</keyword>
<accession>A0A1J4MUN6</accession>
<dbReference type="GO" id="GO:0007076">
    <property type="term" value="P:mitotic chromosome condensation"/>
    <property type="evidence" value="ECO:0007669"/>
    <property type="project" value="InterPro"/>
</dbReference>
<evidence type="ECO:0000256" key="4">
    <source>
        <dbReference type="ARBA" id="ARBA00023242"/>
    </source>
</evidence>
<evidence type="ECO:0000313" key="8">
    <source>
        <dbReference type="Proteomes" id="UP000186804"/>
    </source>
</evidence>
<evidence type="ECO:0000259" key="6">
    <source>
        <dbReference type="Pfam" id="PF12717"/>
    </source>
</evidence>
<dbReference type="Pfam" id="PF12717">
    <property type="entry name" value="Cnd1"/>
    <property type="match status" value="1"/>
</dbReference>
<proteinExistence type="predicted"/>
<dbReference type="PANTHER" id="PTHR14222:SF2">
    <property type="entry name" value="CONDENSIN COMPLEX SUBUNIT 1"/>
    <property type="match status" value="1"/>
</dbReference>
<dbReference type="GO" id="GO:0005634">
    <property type="term" value="C:nucleus"/>
    <property type="evidence" value="ECO:0007669"/>
    <property type="project" value="UniProtKB-SubCell"/>
</dbReference>
<reference evidence="7 8" key="1">
    <citation type="submission" date="2016-10" db="EMBL/GenBank/DDBJ databases">
        <title>Reductive evolution of mitochondrial metabolism and differential evolution of invasion-related proteins in Cryptosporidium.</title>
        <authorList>
            <person name="Liu S."/>
            <person name="Roellig D.M."/>
            <person name="Guo Y."/>
            <person name="Li N."/>
            <person name="Frace M.A."/>
            <person name="Tang K."/>
            <person name="Zhang L."/>
            <person name="Feng Y."/>
            <person name="Xiao L."/>
        </authorList>
    </citation>
    <scope>NUCLEOTIDE SEQUENCE [LARGE SCALE GENOMIC DNA]</scope>
    <source>
        <strain evidence="7">30847</strain>
    </source>
</reference>
<evidence type="ECO:0000256" key="5">
    <source>
        <dbReference type="ARBA" id="ARBA00023306"/>
    </source>
</evidence>
<dbReference type="InterPro" id="IPR032682">
    <property type="entry name" value="Cnd1_C"/>
</dbReference>
<dbReference type="GO" id="GO:0000779">
    <property type="term" value="C:condensed chromosome, centromeric region"/>
    <property type="evidence" value="ECO:0007669"/>
    <property type="project" value="TreeGrafter"/>
</dbReference>
<organism evidence="7 8">
    <name type="scientific">Cryptosporidium andersoni</name>
    <dbReference type="NCBI Taxonomy" id="117008"/>
    <lineage>
        <taxon>Eukaryota</taxon>
        <taxon>Sar</taxon>
        <taxon>Alveolata</taxon>
        <taxon>Apicomplexa</taxon>
        <taxon>Conoidasida</taxon>
        <taxon>Coccidia</taxon>
        <taxon>Eucoccidiorida</taxon>
        <taxon>Eimeriorina</taxon>
        <taxon>Cryptosporidiidae</taxon>
        <taxon>Cryptosporidium</taxon>
    </lineage>
</organism>
<evidence type="ECO:0000256" key="1">
    <source>
        <dbReference type="ARBA" id="ARBA00004123"/>
    </source>
</evidence>
<dbReference type="GO" id="GO:0042393">
    <property type="term" value="F:histone binding"/>
    <property type="evidence" value="ECO:0007669"/>
    <property type="project" value="TreeGrafter"/>
</dbReference>